<keyword evidence="8" id="KW-1185">Reference proteome</keyword>
<evidence type="ECO:0000256" key="5">
    <source>
        <dbReference type="SAM" id="MobiDB-lite"/>
    </source>
</evidence>
<evidence type="ECO:0000256" key="4">
    <source>
        <dbReference type="ARBA" id="ARBA00023136"/>
    </source>
</evidence>
<keyword evidence="2 6" id="KW-0812">Transmembrane</keyword>
<feature type="region of interest" description="Disordered" evidence="5">
    <location>
        <begin position="20"/>
        <end position="40"/>
    </location>
</feature>
<keyword evidence="4 6" id="KW-0472">Membrane</keyword>
<evidence type="ECO:0000256" key="2">
    <source>
        <dbReference type="ARBA" id="ARBA00022692"/>
    </source>
</evidence>
<feature type="transmembrane region" description="Helical" evidence="6">
    <location>
        <begin position="154"/>
        <end position="173"/>
    </location>
</feature>
<dbReference type="AlphaFoldDB" id="A0AAW0E390"/>
<proteinExistence type="predicted"/>
<dbReference type="EMBL" id="JAYKXP010000004">
    <property type="protein sequence ID" value="KAK7058951.1"/>
    <property type="molecule type" value="Genomic_DNA"/>
</dbReference>
<comment type="subcellular location">
    <subcellularLocation>
        <location evidence="1">Membrane</location>
        <topology evidence="1">Multi-pass membrane protein</topology>
    </subcellularLocation>
</comment>
<evidence type="ECO:0000256" key="1">
    <source>
        <dbReference type="ARBA" id="ARBA00004141"/>
    </source>
</evidence>
<keyword evidence="3 6" id="KW-1133">Transmembrane helix</keyword>
<dbReference type="PANTHER" id="PTHR36460:SF1">
    <property type="entry name" value="UPF0132 DOMAIN PROTEIN (AFU_ORTHOLOGUE AFUA_3G10255)"/>
    <property type="match status" value="1"/>
</dbReference>
<organism evidence="7 8">
    <name type="scientific">Paramarasmius palmivorus</name>
    <dbReference type="NCBI Taxonomy" id="297713"/>
    <lineage>
        <taxon>Eukaryota</taxon>
        <taxon>Fungi</taxon>
        <taxon>Dikarya</taxon>
        <taxon>Basidiomycota</taxon>
        <taxon>Agaricomycotina</taxon>
        <taxon>Agaricomycetes</taxon>
        <taxon>Agaricomycetidae</taxon>
        <taxon>Agaricales</taxon>
        <taxon>Marasmiineae</taxon>
        <taxon>Marasmiaceae</taxon>
        <taxon>Paramarasmius</taxon>
    </lineage>
</organism>
<evidence type="ECO:0000313" key="8">
    <source>
        <dbReference type="Proteomes" id="UP001383192"/>
    </source>
</evidence>
<name>A0AAW0E390_9AGAR</name>
<feature type="transmembrane region" description="Helical" evidence="6">
    <location>
        <begin position="127"/>
        <end position="148"/>
    </location>
</feature>
<evidence type="ECO:0000256" key="6">
    <source>
        <dbReference type="SAM" id="Phobius"/>
    </source>
</evidence>
<accession>A0AAW0E390</accession>
<dbReference type="Proteomes" id="UP001383192">
    <property type="component" value="Unassembled WGS sequence"/>
</dbReference>
<evidence type="ECO:0000313" key="7">
    <source>
        <dbReference type="EMBL" id="KAK7058951.1"/>
    </source>
</evidence>
<dbReference type="PANTHER" id="PTHR36460">
    <property type="entry name" value="UPF0132 DOMAIN PROTEIN (AFU_ORTHOLOGUE AFUA_3G10255)"/>
    <property type="match status" value="1"/>
</dbReference>
<evidence type="ECO:0000256" key="3">
    <source>
        <dbReference type="ARBA" id="ARBA00022989"/>
    </source>
</evidence>
<feature type="transmembrane region" description="Helical" evidence="6">
    <location>
        <begin position="96"/>
        <end position="115"/>
    </location>
</feature>
<reference evidence="7 8" key="1">
    <citation type="submission" date="2024-01" db="EMBL/GenBank/DDBJ databases">
        <title>A draft genome for a cacao thread blight-causing isolate of Paramarasmius palmivorus.</title>
        <authorList>
            <person name="Baruah I.K."/>
            <person name="Bukari Y."/>
            <person name="Amoako-Attah I."/>
            <person name="Meinhardt L.W."/>
            <person name="Bailey B.A."/>
            <person name="Cohen S.P."/>
        </authorList>
    </citation>
    <scope>NUCLEOTIDE SEQUENCE [LARGE SCALE GENOMIC DNA]</scope>
    <source>
        <strain evidence="7 8">GH-12</strain>
    </source>
</reference>
<protein>
    <submittedName>
        <fullName evidence="7">Uncharacterized protein</fullName>
    </submittedName>
</protein>
<sequence length="199" mass="22716">MPRLRPMYESILRTLVTHSTLHTQQPPPDDPEYVSQSTSKKAARPWFPSYRSEETSYQSGGVPTFNNSMSGGSSVTQEVESQQNQWETRLGLRVDMLAAFAYILGPLSALLVLILETQNDFVRFHGYQSALFTGTLFVLRMLLSFLQFPQWIRTIFTIVIICGQLYMAIRAYIDATRNDLARFQLPLVGLIADRWVSEE</sequence>
<comment type="caution">
    <text evidence="7">The sequence shown here is derived from an EMBL/GenBank/DDBJ whole genome shotgun (WGS) entry which is preliminary data.</text>
</comment>
<gene>
    <name evidence="7" type="ORF">VNI00_001575</name>
</gene>
<dbReference type="GO" id="GO:0016020">
    <property type="term" value="C:membrane"/>
    <property type="evidence" value="ECO:0007669"/>
    <property type="project" value="UniProtKB-SubCell"/>
</dbReference>